<dbReference type="GO" id="GO:0005524">
    <property type="term" value="F:ATP binding"/>
    <property type="evidence" value="ECO:0007669"/>
    <property type="project" value="UniProtKB-KW"/>
</dbReference>
<feature type="region of interest" description="Disordered" evidence="9">
    <location>
        <begin position="325"/>
        <end position="391"/>
    </location>
</feature>
<feature type="transmembrane region" description="Helical" evidence="10">
    <location>
        <begin position="92"/>
        <end position="111"/>
    </location>
</feature>
<evidence type="ECO:0000259" key="13">
    <source>
        <dbReference type="Pfam" id="PF23539"/>
    </source>
</evidence>
<dbReference type="InterPro" id="IPR036890">
    <property type="entry name" value="HATPase_C_sf"/>
</dbReference>
<dbReference type="GO" id="GO:0046983">
    <property type="term" value="F:protein dimerization activity"/>
    <property type="evidence" value="ECO:0007669"/>
    <property type="project" value="InterPro"/>
</dbReference>
<dbReference type="Proteomes" id="UP001147653">
    <property type="component" value="Unassembled WGS sequence"/>
</dbReference>
<feature type="transmembrane region" description="Helical" evidence="10">
    <location>
        <begin position="117"/>
        <end position="136"/>
    </location>
</feature>
<evidence type="ECO:0000259" key="12">
    <source>
        <dbReference type="Pfam" id="PF07730"/>
    </source>
</evidence>
<keyword evidence="10" id="KW-0812">Transmembrane</keyword>
<dbReference type="InterPro" id="IPR011712">
    <property type="entry name" value="Sig_transdc_His_kin_sub3_dim/P"/>
</dbReference>
<dbReference type="SUPFAM" id="SSF55874">
    <property type="entry name" value="ATPase domain of HSP90 chaperone/DNA topoisomerase II/histidine kinase"/>
    <property type="match status" value="1"/>
</dbReference>
<dbReference type="Gene3D" id="3.30.565.10">
    <property type="entry name" value="Histidine kinase-like ATPase, C-terminal domain"/>
    <property type="match status" value="1"/>
</dbReference>
<dbReference type="RefSeq" id="WP_270024662.1">
    <property type="nucleotide sequence ID" value="NZ_JAPDDP010000012.1"/>
</dbReference>
<dbReference type="AlphaFoldDB" id="A0A9X3N8S6"/>
<keyword evidence="10" id="KW-0472">Membrane</keyword>
<dbReference type="EC" id="2.7.13.3" evidence="2"/>
<dbReference type="InterPro" id="IPR055558">
    <property type="entry name" value="DUF7134"/>
</dbReference>
<name>A0A9X3N8S6_9ACTN</name>
<evidence type="ECO:0000256" key="9">
    <source>
        <dbReference type="SAM" id="MobiDB-lite"/>
    </source>
</evidence>
<evidence type="ECO:0000256" key="1">
    <source>
        <dbReference type="ARBA" id="ARBA00000085"/>
    </source>
</evidence>
<gene>
    <name evidence="14" type="ORF">OJ997_08595</name>
</gene>
<sequence length="391" mass="41404">MNRLPRHPLLADLLLTLVVLALGVSTAQGSDRWIAVALTLPLLWRRRAPFAVFSVIAVVAFGQWLAAVDLSADFALLIAIYTVAVQEPRGRVIAACVMLELGVVLAVARWAEPSFVPSFVLLTGMAVAAVVLGLNVRTRRAYLASVEDRAAQLERERDQQGRLGAAAERARIAREMHDIVAHNLSVMIALADGAGYMSGQDPKRAAGAMEQVSATGRHALGEMRRLLGVLREDDATALAPQPGLADLDPLLEQVRAAGLHTTLETAGAPIALGAGAELTVYRLVQEALTNTLKHAGADAHAVVRLRYDADGVEVEVTDDGLARPHVAAAGDPRSDLQAEVGTPRRSRPRTPSAGQGLTGMRERAAVYGGELEAGPAPDGGWRVRTRLGSAA</sequence>
<evidence type="ECO:0000256" key="7">
    <source>
        <dbReference type="ARBA" id="ARBA00022840"/>
    </source>
</evidence>
<feature type="domain" description="DUF7134" evidence="13">
    <location>
        <begin position="4"/>
        <end position="140"/>
    </location>
</feature>
<dbReference type="PANTHER" id="PTHR24421:SF10">
    <property type="entry name" value="NITRATE_NITRITE SENSOR PROTEIN NARQ"/>
    <property type="match status" value="1"/>
</dbReference>
<feature type="transmembrane region" description="Helical" evidence="10">
    <location>
        <begin position="51"/>
        <end position="80"/>
    </location>
</feature>
<keyword evidence="4" id="KW-0808">Transferase</keyword>
<dbReference type="Pfam" id="PF02518">
    <property type="entry name" value="HATPase_c"/>
    <property type="match status" value="1"/>
</dbReference>
<dbReference type="Gene3D" id="1.20.5.1930">
    <property type="match status" value="1"/>
</dbReference>
<dbReference type="GO" id="GO:0016020">
    <property type="term" value="C:membrane"/>
    <property type="evidence" value="ECO:0007669"/>
    <property type="project" value="InterPro"/>
</dbReference>
<organism evidence="14 15">
    <name type="scientific">Solirubrobacter phytolaccae</name>
    <dbReference type="NCBI Taxonomy" id="1404360"/>
    <lineage>
        <taxon>Bacteria</taxon>
        <taxon>Bacillati</taxon>
        <taxon>Actinomycetota</taxon>
        <taxon>Thermoleophilia</taxon>
        <taxon>Solirubrobacterales</taxon>
        <taxon>Solirubrobacteraceae</taxon>
        <taxon>Solirubrobacter</taxon>
    </lineage>
</organism>
<feature type="domain" description="Histidine kinase/HSP90-like ATPase" evidence="11">
    <location>
        <begin position="277"/>
        <end position="387"/>
    </location>
</feature>
<evidence type="ECO:0000256" key="8">
    <source>
        <dbReference type="ARBA" id="ARBA00023012"/>
    </source>
</evidence>
<evidence type="ECO:0000313" key="15">
    <source>
        <dbReference type="Proteomes" id="UP001147653"/>
    </source>
</evidence>
<dbReference type="EMBL" id="JAPDDP010000012">
    <property type="protein sequence ID" value="MDA0180352.1"/>
    <property type="molecule type" value="Genomic_DNA"/>
</dbReference>
<keyword evidence="6 14" id="KW-0418">Kinase</keyword>
<feature type="domain" description="Signal transduction histidine kinase subgroup 3 dimerisation and phosphoacceptor" evidence="12">
    <location>
        <begin position="168"/>
        <end position="234"/>
    </location>
</feature>
<dbReference type="PANTHER" id="PTHR24421">
    <property type="entry name" value="NITRATE/NITRITE SENSOR PROTEIN NARX-RELATED"/>
    <property type="match status" value="1"/>
</dbReference>
<keyword evidence="8" id="KW-0902">Two-component regulatory system</keyword>
<evidence type="ECO:0000256" key="4">
    <source>
        <dbReference type="ARBA" id="ARBA00022679"/>
    </source>
</evidence>
<dbReference type="InterPro" id="IPR003594">
    <property type="entry name" value="HATPase_dom"/>
</dbReference>
<comment type="catalytic activity">
    <reaction evidence="1">
        <text>ATP + protein L-histidine = ADP + protein N-phospho-L-histidine.</text>
        <dbReference type="EC" id="2.7.13.3"/>
    </reaction>
</comment>
<evidence type="ECO:0000259" key="11">
    <source>
        <dbReference type="Pfam" id="PF02518"/>
    </source>
</evidence>
<proteinExistence type="predicted"/>
<dbReference type="Pfam" id="PF07730">
    <property type="entry name" value="HisKA_3"/>
    <property type="match status" value="1"/>
</dbReference>
<keyword evidence="15" id="KW-1185">Reference proteome</keyword>
<keyword evidence="5" id="KW-0547">Nucleotide-binding</keyword>
<dbReference type="CDD" id="cd16917">
    <property type="entry name" value="HATPase_UhpB-NarQ-NarX-like"/>
    <property type="match status" value="1"/>
</dbReference>
<comment type="caution">
    <text evidence="14">The sequence shown here is derived from an EMBL/GenBank/DDBJ whole genome shotgun (WGS) entry which is preliminary data.</text>
</comment>
<evidence type="ECO:0000256" key="3">
    <source>
        <dbReference type="ARBA" id="ARBA00022553"/>
    </source>
</evidence>
<evidence type="ECO:0000313" key="14">
    <source>
        <dbReference type="EMBL" id="MDA0180352.1"/>
    </source>
</evidence>
<protein>
    <recommendedName>
        <fullName evidence="2">histidine kinase</fullName>
        <ecNumber evidence="2">2.7.13.3</ecNumber>
    </recommendedName>
</protein>
<evidence type="ECO:0000256" key="2">
    <source>
        <dbReference type="ARBA" id="ARBA00012438"/>
    </source>
</evidence>
<reference evidence="14" key="1">
    <citation type="submission" date="2022-10" db="EMBL/GenBank/DDBJ databases">
        <title>The WGS of Solirubrobacter phytolaccae KCTC 29190.</title>
        <authorList>
            <person name="Jiang Z."/>
        </authorList>
    </citation>
    <scope>NUCLEOTIDE SEQUENCE</scope>
    <source>
        <strain evidence="14">KCTC 29190</strain>
    </source>
</reference>
<evidence type="ECO:0000256" key="5">
    <source>
        <dbReference type="ARBA" id="ARBA00022741"/>
    </source>
</evidence>
<dbReference type="InterPro" id="IPR050482">
    <property type="entry name" value="Sensor_HK_TwoCompSys"/>
</dbReference>
<dbReference type="Pfam" id="PF23539">
    <property type="entry name" value="DUF7134"/>
    <property type="match status" value="1"/>
</dbReference>
<evidence type="ECO:0000256" key="6">
    <source>
        <dbReference type="ARBA" id="ARBA00022777"/>
    </source>
</evidence>
<accession>A0A9X3N8S6</accession>
<keyword evidence="7" id="KW-0067">ATP-binding</keyword>
<dbReference type="GO" id="GO:0000155">
    <property type="term" value="F:phosphorelay sensor kinase activity"/>
    <property type="evidence" value="ECO:0007669"/>
    <property type="project" value="InterPro"/>
</dbReference>
<evidence type="ECO:0000256" key="10">
    <source>
        <dbReference type="SAM" id="Phobius"/>
    </source>
</evidence>
<keyword evidence="3" id="KW-0597">Phosphoprotein</keyword>
<keyword evidence="10" id="KW-1133">Transmembrane helix</keyword>